<evidence type="ECO:0000313" key="2">
    <source>
        <dbReference type="EMBL" id="ROR74058.1"/>
    </source>
</evidence>
<dbReference type="InterPro" id="IPR036390">
    <property type="entry name" value="WH_DNA-bd_sf"/>
</dbReference>
<dbReference type="RefSeq" id="WP_123304396.1">
    <property type="nucleotide sequence ID" value="NZ_RKHK01000001.1"/>
</dbReference>
<organism evidence="2 3">
    <name type="scientific">Bogoriella caseilytica</name>
    <dbReference type="NCBI Taxonomy" id="56055"/>
    <lineage>
        <taxon>Bacteria</taxon>
        <taxon>Bacillati</taxon>
        <taxon>Actinomycetota</taxon>
        <taxon>Actinomycetes</taxon>
        <taxon>Micrococcales</taxon>
        <taxon>Bogoriellaceae</taxon>
        <taxon>Bogoriella</taxon>
    </lineage>
</organism>
<accession>A0A3N2BFR8</accession>
<dbReference type="PRINTS" id="PR00598">
    <property type="entry name" value="HTHMARR"/>
</dbReference>
<proteinExistence type="predicted"/>
<dbReference type="InterPro" id="IPR039422">
    <property type="entry name" value="MarR/SlyA-like"/>
</dbReference>
<evidence type="ECO:0000259" key="1">
    <source>
        <dbReference type="PROSITE" id="PS50995"/>
    </source>
</evidence>
<dbReference type="GO" id="GO:0003700">
    <property type="term" value="F:DNA-binding transcription factor activity"/>
    <property type="evidence" value="ECO:0007669"/>
    <property type="project" value="InterPro"/>
</dbReference>
<dbReference type="SUPFAM" id="SSF46785">
    <property type="entry name" value="Winged helix' DNA-binding domain"/>
    <property type="match status" value="1"/>
</dbReference>
<dbReference type="InterPro" id="IPR000835">
    <property type="entry name" value="HTH_MarR-typ"/>
</dbReference>
<dbReference type="PANTHER" id="PTHR33164:SF104">
    <property type="entry name" value="TRANSCRIPTIONAL REGULATORY PROTEIN"/>
    <property type="match status" value="1"/>
</dbReference>
<protein>
    <submittedName>
        <fullName evidence="2">MarR family transcriptional regulator</fullName>
    </submittedName>
</protein>
<name>A0A3N2BFR8_9MICO</name>
<feature type="domain" description="HTH marR-type" evidence="1">
    <location>
        <begin position="10"/>
        <end position="145"/>
    </location>
</feature>
<dbReference type="GO" id="GO:0006950">
    <property type="term" value="P:response to stress"/>
    <property type="evidence" value="ECO:0007669"/>
    <property type="project" value="TreeGrafter"/>
</dbReference>
<dbReference type="Gene3D" id="1.10.10.10">
    <property type="entry name" value="Winged helix-like DNA-binding domain superfamily/Winged helix DNA-binding domain"/>
    <property type="match status" value="1"/>
</dbReference>
<reference evidence="2 3" key="1">
    <citation type="submission" date="2018-11" db="EMBL/GenBank/DDBJ databases">
        <title>Sequencing the genomes of 1000 actinobacteria strains.</title>
        <authorList>
            <person name="Klenk H.-P."/>
        </authorList>
    </citation>
    <scope>NUCLEOTIDE SEQUENCE [LARGE SCALE GENOMIC DNA]</scope>
    <source>
        <strain evidence="2 3">DSM 11294</strain>
    </source>
</reference>
<evidence type="ECO:0000313" key="3">
    <source>
        <dbReference type="Proteomes" id="UP000280668"/>
    </source>
</evidence>
<dbReference type="InterPro" id="IPR036388">
    <property type="entry name" value="WH-like_DNA-bd_sf"/>
</dbReference>
<dbReference type="PANTHER" id="PTHR33164">
    <property type="entry name" value="TRANSCRIPTIONAL REGULATOR, MARR FAMILY"/>
    <property type="match status" value="1"/>
</dbReference>
<dbReference type="AlphaFoldDB" id="A0A3N2BFR8"/>
<dbReference type="EMBL" id="RKHK01000001">
    <property type="protein sequence ID" value="ROR74058.1"/>
    <property type="molecule type" value="Genomic_DNA"/>
</dbReference>
<keyword evidence="3" id="KW-1185">Reference proteome</keyword>
<dbReference type="OrthoDB" id="3178168at2"/>
<sequence>MNGESNTRLAAETWESLFRAQVTLMRRFEAAGDFSPLPAREYDVLFTLARAPGHRMRLRDLNESMLLSQPSMSRMAERLEHRGLVERCKADDDARGLVVSLTEKGLELQKQVGRQHVRSISRELGKALTDEEMRTLHELTVKLRLGCQASGGRSAP</sequence>
<dbReference type="PROSITE" id="PS50995">
    <property type="entry name" value="HTH_MARR_2"/>
    <property type="match status" value="1"/>
</dbReference>
<comment type="caution">
    <text evidence="2">The sequence shown here is derived from an EMBL/GenBank/DDBJ whole genome shotgun (WGS) entry which is preliminary data.</text>
</comment>
<dbReference type="Pfam" id="PF12802">
    <property type="entry name" value="MarR_2"/>
    <property type="match status" value="1"/>
</dbReference>
<dbReference type="Proteomes" id="UP000280668">
    <property type="component" value="Unassembled WGS sequence"/>
</dbReference>
<gene>
    <name evidence="2" type="ORF">EDD31_2455</name>
</gene>
<dbReference type="SMART" id="SM00347">
    <property type="entry name" value="HTH_MARR"/>
    <property type="match status" value="1"/>
</dbReference>